<evidence type="ECO:0000256" key="6">
    <source>
        <dbReference type="ARBA" id="ARBA00047604"/>
    </source>
</evidence>
<dbReference type="GO" id="GO:0004144">
    <property type="term" value="F:diacylglycerol O-acyltransferase activity"/>
    <property type="evidence" value="ECO:0007669"/>
    <property type="project" value="UniProtKB-EC"/>
</dbReference>
<dbReference type="AlphaFoldDB" id="A0A8J2KBA1"/>
<evidence type="ECO:0000256" key="3">
    <source>
        <dbReference type="ARBA" id="ARBA00022679"/>
    </source>
</evidence>
<organism evidence="11 12">
    <name type="scientific">Allacma fusca</name>
    <dbReference type="NCBI Taxonomy" id="39272"/>
    <lineage>
        <taxon>Eukaryota</taxon>
        <taxon>Metazoa</taxon>
        <taxon>Ecdysozoa</taxon>
        <taxon>Arthropoda</taxon>
        <taxon>Hexapoda</taxon>
        <taxon>Collembola</taxon>
        <taxon>Symphypleona</taxon>
        <taxon>Sminthuridae</taxon>
        <taxon>Allacma</taxon>
    </lineage>
</organism>
<dbReference type="GO" id="GO:0019432">
    <property type="term" value="P:triglyceride biosynthetic process"/>
    <property type="evidence" value="ECO:0007669"/>
    <property type="project" value="TreeGrafter"/>
</dbReference>
<name>A0A8J2KBA1_9HEXA</name>
<dbReference type="OrthoDB" id="619536at2759"/>
<evidence type="ECO:0000256" key="7">
    <source>
        <dbReference type="ARBA" id="ARBA00048109"/>
    </source>
</evidence>
<evidence type="ECO:0000259" key="10">
    <source>
        <dbReference type="Pfam" id="PF06974"/>
    </source>
</evidence>
<gene>
    <name evidence="11" type="ORF">AFUS01_LOCUS23725</name>
</gene>
<dbReference type="Pfam" id="PF03007">
    <property type="entry name" value="WS_DGAT_cat"/>
    <property type="match status" value="1"/>
</dbReference>
<keyword evidence="4" id="KW-0012">Acyltransferase</keyword>
<keyword evidence="8" id="KW-0472">Membrane</keyword>
<dbReference type="Proteomes" id="UP000708208">
    <property type="component" value="Unassembled WGS sequence"/>
</dbReference>
<dbReference type="EMBL" id="CAJVCH010288486">
    <property type="protein sequence ID" value="CAG7785077.1"/>
    <property type="molecule type" value="Genomic_DNA"/>
</dbReference>
<dbReference type="PANTHER" id="PTHR31650:SF1">
    <property type="entry name" value="WAX ESTER SYNTHASE_DIACYLGLYCEROL ACYLTRANSFERASE 4-RELATED"/>
    <property type="match status" value="1"/>
</dbReference>
<comment type="catalytic activity">
    <reaction evidence="7">
        <text>an acyl-CoA + a 1,2-diacyl-sn-glycerol = a triacyl-sn-glycerol + CoA</text>
        <dbReference type="Rhea" id="RHEA:10868"/>
        <dbReference type="ChEBI" id="CHEBI:17815"/>
        <dbReference type="ChEBI" id="CHEBI:57287"/>
        <dbReference type="ChEBI" id="CHEBI:58342"/>
        <dbReference type="ChEBI" id="CHEBI:64615"/>
        <dbReference type="EC" id="2.3.1.20"/>
    </reaction>
</comment>
<comment type="caution">
    <text evidence="11">The sequence shown here is derived from an EMBL/GenBank/DDBJ whole genome shotgun (WGS) entry which is preliminary data.</text>
</comment>
<feature type="domain" description="O-acyltransferase WSD1-like N-terminal" evidence="9">
    <location>
        <begin position="80"/>
        <end position="193"/>
    </location>
</feature>
<evidence type="ECO:0000313" key="11">
    <source>
        <dbReference type="EMBL" id="CAG7785077.1"/>
    </source>
</evidence>
<dbReference type="GO" id="GO:0047196">
    <property type="term" value="F:long-chain-alcohol O-fatty-acyltransferase activity"/>
    <property type="evidence" value="ECO:0007669"/>
    <property type="project" value="UniProtKB-EC"/>
</dbReference>
<dbReference type="PANTHER" id="PTHR31650">
    <property type="entry name" value="O-ACYLTRANSFERASE (WSD1-LIKE) FAMILY PROTEIN"/>
    <property type="match status" value="1"/>
</dbReference>
<comment type="pathway">
    <text evidence="1">Glycerolipid metabolism; triacylglycerol biosynthesis.</text>
</comment>
<evidence type="ECO:0000313" key="12">
    <source>
        <dbReference type="Proteomes" id="UP000708208"/>
    </source>
</evidence>
<keyword evidence="8" id="KW-0812">Transmembrane</keyword>
<evidence type="ECO:0000256" key="2">
    <source>
        <dbReference type="ARBA" id="ARBA00005189"/>
    </source>
</evidence>
<reference evidence="11" key="1">
    <citation type="submission" date="2021-06" db="EMBL/GenBank/DDBJ databases">
        <authorList>
            <person name="Hodson N. C."/>
            <person name="Mongue J. A."/>
            <person name="Jaron S. K."/>
        </authorList>
    </citation>
    <scope>NUCLEOTIDE SEQUENCE</scope>
</reference>
<dbReference type="InterPro" id="IPR045034">
    <property type="entry name" value="O-acyltransferase_WSD1-like"/>
</dbReference>
<dbReference type="Pfam" id="PF06974">
    <property type="entry name" value="WS_DGAT_C"/>
    <property type="match status" value="1"/>
</dbReference>
<evidence type="ECO:0008006" key="13">
    <source>
        <dbReference type="Google" id="ProtNLM"/>
    </source>
</evidence>
<proteinExistence type="inferred from homology"/>
<evidence type="ECO:0000256" key="1">
    <source>
        <dbReference type="ARBA" id="ARBA00004771"/>
    </source>
</evidence>
<keyword evidence="12" id="KW-1185">Reference proteome</keyword>
<feature type="domain" description="O-acyltransferase WSD1 C-terminal" evidence="10">
    <location>
        <begin position="312"/>
        <end position="439"/>
    </location>
</feature>
<evidence type="ECO:0000256" key="8">
    <source>
        <dbReference type="SAM" id="Phobius"/>
    </source>
</evidence>
<comment type="pathway">
    <text evidence="2">Lipid metabolism.</text>
</comment>
<dbReference type="GO" id="GO:0005886">
    <property type="term" value="C:plasma membrane"/>
    <property type="evidence" value="ECO:0007669"/>
    <property type="project" value="TreeGrafter"/>
</dbReference>
<evidence type="ECO:0000259" key="9">
    <source>
        <dbReference type="Pfam" id="PF03007"/>
    </source>
</evidence>
<feature type="transmembrane region" description="Helical" evidence="8">
    <location>
        <begin position="6"/>
        <end position="32"/>
    </location>
</feature>
<comment type="catalytic activity">
    <reaction evidence="6">
        <text>a long chain fatty alcohol + a fatty acyl-CoA = a long-chain alcohol wax ester + CoA</text>
        <dbReference type="Rhea" id="RHEA:38443"/>
        <dbReference type="ChEBI" id="CHEBI:17135"/>
        <dbReference type="ChEBI" id="CHEBI:57287"/>
        <dbReference type="ChEBI" id="CHEBI:77636"/>
        <dbReference type="ChEBI" id="CHEBI:235323"/>
        <dbReference type="EC" id="2.3.1.75"/>
    </reaction>
</comment>
<protein>
    <recommendedName>
        <fullName evidence="13">Diacylglycerol O-acyltransferase</fullName>
    </recommendedName>
</protein>
<accession>A0A8J2KBA1</accession>
<evidence type="ECO:0000256" key="4">
    <source>
        <dbReference type="ARBA" id="ARBA00023315"/>
    </source>
</evidence>
<sequence length="482" mass="55008">MLLPLILWIVILVIVFPIAAIITVPLVVWRLTVNLIAIFWRKDLVGCLSSRDLVFTSDDFYGKARKNVISCSITFGSMSIHDLRSTFKERILDKPVYSKLKCRPILFMGYWFWKNDCLNPEIEVIEEKGLHTDQELKALLPKWVSTGYRVGNPLWAILMVPLTGDRTAVIIKLHHMVADGVSFMKLLEDFCDPGWTNLETSGVRTFSWMHWFYAWYNFPWKALKAYWLARRRKGFRPKAFFGESLTSWTNLSLDKLRVVRRHTKAMFPTVLSGIMSNAFHRVLETSGKLEKPKYVRVVIPTPWPHRPSKLCNHVAWIHADLTIGDAEVMQKFETSVKQSFISGMHGVMWQVFRALYLLPAPFLAVYTNWGETNLPPVVLSCIPGSLSFVSMVGNEVQHCVPILALGCSTGANACITTYGDGACFSLRVSKEVLPTQELLDLLLNKYLHEELDKLYTKALEELGTQELSNNNDHVKIAIPQNE</sequence>
<keyword evidence="3" id="KW-0808">Transferase</keyword>
<dbReference type="InterPro" id="IPR004255">
    <property type="entry name" value="O-acyltransferase_WSD1_N"/>
</dbReference>
<evidence type="ECO:0000256" key="5">
    <source>
        <dbReference type="ARBA" id="ARBA00024360"/>
    </source>
</evidence>
<keyword evidence="8" id="KW-1133">Transmembrane helix</keyword>
<dbReference type="InterPro" id="IPR009721">
    <property type="entry name" value="O-acyltransferase_WSD1_C"/>
</dbReference>
<comment type="similarity">
    <text evidence="5">In the N-terminal section; belongs to the long-chain O-acyltransferase family.</text>
</comment>